<organism evidence="1 2">
    <name type="scientific">Bizionia saleffrena</name>
    <dbReference type="NCBI Taxonomy" id="291189"/>
    <lineage>
        <taxon>Bacteria</taxon>
        <taxon>Pseudomonadati</taxon>
        <taxon>Bacteroidota</taxon>
        <taxon>Flavobacteriia</taxon>
        <taxon>Flavobacteriales</taxon>
        <taxon>Flavobacteriaceae</taxon>
        <taxon>Bizionia</taxon>
    </lineage>
</organism>
<accession>A0A8H2QEY2</accession>
<proteinExistence type="predicted"/>
<dbReference type="AlphaFoldDB" id="A0A8H2QEY2"/>
<gene>
    <name evidence="1" type="ORF">ES676_04610</name>
</gene>
<evidence type="ECO:0000313" key="2">
    <source>
        <dbReference type="Proteomes" id="UP000323324"/>
    </source>
</evidence>
<name>A0A8H2QEY2_9FLAO</name>
<dbReference type="EMBL" id="VSKM01000004">
    <property type="protein sequence ID" value="TYB76630.1"/>
    <property type="molecule type" value="Genomic_DNA"/>
</dbReference>
<dbReference type="RefSeq" id="WP_148368867.1">
    <property type="nucleotide sequence ID" value="NZ_VSKM01000004.1"/>
</dbReference>
<evidence type="ECO:0000313" key="1">
    <source>
        <dbReference type="EMBL" id="TYB76630.1"/>
    </source>
</evidence>
<protein>
    <submittedName>
        <fullName evidence="1">Uncharacterized protein</fullName>
    </submittedName>
</protein>
<sequence>MKITSAILLTTIALCAGLCCPEEDDYNGHNYTVENDALLSVEGNVSTLNLGDTLYFETAISDTQSKTTNENISISDFTQSGEPITYSLLVYKLNSYGNFDRITLNDDSITTIEGSVFVVEDPNNPYLQLKTVLTENTYKNKFGVTVLEAGTYYIGGDYNTYNGKIGIYTTNEFGTLNITTKIVNSNTEGRYIFTIN</sequence>
<reference evidence="1 2" key="1">
    <citation type="submission" date="2019-08" db="EMBL/GenBank/DDBJ databases">
        <title>Genomes of Antarctic Bizionia species.</title>
        <authorList>
            <person name="Bowman J.P."/>
        </authorList>
    </citation>
    <scope>NUCLEOTIDE SEQUENCE [LARGE SCALE GENOMIC DNA]</scope>
    <source>
        <strain evidence="1 2">HFD</strain>
    </source>
</reference>
<comment type="caution">
    <text evidence="1">The sequence shown here is derived from an EMBL/GenBank/DDBJ whole genome shotgun (WGS) entry which is preliminary data.</text>
</comment>
<keyword evidence="2" id="KW-1185">Reference proteome</keyword>
<dbReference type="Proteomes" id="UP000323324">
    <property type="component" value="Unassembled WGS sequence"/>
</dbReference>